<dbReference type="HAMAP" id="MF_02121">
    <property type="entry name" value="ASADH"/>
    <property type="match status" value="1"/>
</dbReference>
<evidence type="ECO:0000256" key="12">
    <source>
        <dbReference type="ARBA" id="ARBA00023154"/>
    </source>
</evidence>
<evidence type="ECO:0000256" key="11">
    <source>
        <dbReference type="ARBA" id="ARBA00023002"/>
    </source>
</evidence>
<dbReference type="GO" id="GO:0009089">
    <property type="term" value="P:lysine biosynthetic process via diaminopimelate"/>
    <property type="evidence" value="ECO:0007669"/>
    <property type="project" value="UniProtKB-UniRule"/>
</dbReference>
<feature type="binding site" evidence="15">
    <location>
        <position position="240"/>
    </location>
    <ligand>
        <name>substrate</name>
    </ligand>
</feature>
<dbReference type="InterPro" id="IPR036291">
    <property type="entry name" value="NAD(P)-bd_dom_sf"/>
</dbReference>
<dbReference type="GO" id="GO:0051287">
    <property type="term" value="F:NAD binding"/>
    <property type="evidence" value="ECO:0007669"/>
    <property type="project" value="InterPro"/>
</dbReference>
<evidence type="ECO:0000256" key="2">
    <source>
        <dbReference type="ARBA" id="ARBA00005076"/>
    </source>
</evidence>
<keyword evidence="8 15" id="KW-0791">Threonine biosynthesis</keyword>
<dbReference type="InterPro" id="IPR005986">
    <property type="entry name" value="Asp_semialdehyde_DH_beta"/>
</dbReference>
<keyword evidence="7 15" id="KW-0028">Amino-acid biosynthesis</keyword>
<evidence type="ECO:0000256" key="14">
    <source>
        <dbReference type="ARBA" id="ARBA00047891"/>
    </source>
</evidence>
<dbReference type="GO" id="GO:0019877">
    <property type="term" value="P:diaminopimelate biosynthetic process"/>
    <property type="evidence" value="ECO:0007669"/>
    <property type="project" value="UniProtKB-UniRule"/>
</dbReference>
<dbReference type="GO" id="GO:0046983">
    <property type="term" value="F:protein dimerization activity"/>
    <property type="evidence" value="ECO:0007669"/>
    <property type="project" value="InterPro"/>
</dbReference>
<comment type="pathway">
    <text evidence="2 15">Amino-acid biosynthesis; L-lysine biosynthesis via DAP pathway; (S)-tetrahydrodipicolinate from L-aspartate: step 2/4.</text>
</comment>
<dbReference type="PANTHER" id="PTHR46278:SF2">
    <property type="entry name" value="ASPARTATE-SEMIALDEHYDE DEHYDROGENASE"/>
    <property type="match status" value="1"/>
</dbReference>
<dbReference type="SUPFAM" id="SSF51735">
    <property type="entry name" value="NAD(P)-binding Rossmann-fold domains"/>
    <property type="match status" value="1"/>
</dbReference>
<feature type="binding site" evidence="15">
    <location>
        <position position="107"/>
    </location>
    <ligand>
        <name>phosphate</name>
        <dbReference type="ChEBI" id="CHEBI:43474"/>
    </ligand>
</feature>
<evidence type="ECO:0000256" key="1">
    <source>
        <dbReference type="ARBA" id="ARBA00005021"/>
    </source>
</evidence>
<keyword evidence="11 15" id="KW-0560">Oxidoreductase</keyword>
<evidence type="ECO:0000256" key="9">
    <source>
        <dbReference type="ARBA" id="ARBA00022857"/>
    </source>
</evidence>
<protein>
    <recommendedName>
        <fullName evidence="6 15">Aspartate-semialdehyde dehydrogenase</fullName>
        <shortName evidence="15">ASA dehydrogenase</shortName>
        <shortName evidence="15">ASADH</shortName>
        <ecNumber evidence="6 15">1.2.1.11</ecNumber>
    </recommendedName>
    <alternativeName>
        <fullName evidence="15">Aspartate-beta-semialdehyde dehydrogenase</fullName>
    </alternativeName>
</protein>
<evidence type="ECO:0000256" key="5">
    <source>
        <dbReference type="ARBA" id="ARBA00011738"/>
    </source>
</evidence>
<evidence type="ECO:0000256" key="16">
    <source>
        <dbReference type="PIRSR" id="PIRSR000148-1"/>
    </source>
</evidence>
<dbReference type="GO" id="GO:0009088">
    <property type="term" value="P:threonine biosynthetic process"/>
    <property type="evidence" value="ECO:0007669"/>
    <property type="project" value="UniProtKB-UniRule"/>
</dbReference>
<dbReference type="PIRSF" id="PIRSF000148">
    <property type="entry name" value="ASA_dh"/>
    <property type="match status" value="1"/>
</dbReference>
<dbReference type="InterPro" id="IPR000534">
    <property type="entry name" value="Semialdehyde_DH_NAD-bd"/>
</dbReference>
<evidence type="ECO:0000313" key="18">
    <source>
        <dbReference type="EMBL" id="MBF2735140.1"/>
    </source>
</evidence>
<feature type="active site" description="Acyl-thioester intermediate" evidence="15 16">
    <location>
        <position position="138"/>
    </location>
</feature>
<feature type="active site" description="Proton acceptor" evidence="15 16">
    <location>
        <position position="247"/>
    </location>
</feature>
<dbReference type="InterPro" id="IPR012080">
    <property type="entry name" value="Asp_semialdehyde_DH"/>
</dbReference>
<comment type="caution">
    <text evidence="15">Lacks conserved residue(s) required for the propagation of feature annotation.</text>
</comment>
<proteinExistence type="inferred from homology"/>
<dbReference type="Gene3D" id="3.30.360.10">
    <property type="entry name" value="Dihydrodipicolinate Reductase, domain 2"/>
    <property type="match status" value="1"/>
</dbReference>
<dbReference type="PANTHER" id="PTHR46278">
    <property type="entry name" value="DEHYDROGENASE, PUTATIVE-RELATED"/>
    <property type="match status" value="1"/>
</dbReference>
<dbReference type="Pfam" id="PF02774">
    <property type="entry name" value="Semialdhyde_dhC"/>
    <property type="match status" value="1"/>
</dbReference>
<keyword evidence="13 15" id="KW-0486">Methionine biosynthesis</keyword>
<keyword evidence="19" id="KW-1185">Reference proteome</keyword>
<evidence type="ECO:0000256" key="6">
    <source>
        <dbReference type="ARBA" id="ARBA00013120"/>
    </source>
</evidence>
<dbReference type="NCBIfam" id="TIGR01296">
    <property type="entry name" value="asd_B"/>
    <property type="match status" value="1"/>
</dbReference>
<comment type="pathway">
    <text evidence="1 15">Amino-acid biosynthesis; L-methionine biosynthesis via de novo pathway; L-homoserine from L-aspartate: step 2/3.</text>
</comment>
<keyword evidence="9 15" id="KW-0521">NADP</keyword>
<gene>
    <name evidence="15" type="primary">asd</name>
    <name evidence="18" type="ORF">ISN26_03510</name>
</gene>
<evidence type="ECO:0000256" key="10">
    <source>
        <dbReference type="ARBA" id="ARBA00022915"/>
    </source>
</evidence>
<organism evidence="18 19">
    <name type="scientific">Candidatus Amphirhobacter heronislandensis</name>
    <dbReference type="NCBI Taxonomy" id="1732024"/>
    <lineage>
        <taxon>Bacteria</taxon>
        <taxon>Pseudomonadati</taxon>
        <taxon>Pseudomonadota</taxon>
        <taxon>Gammaproteobacteria</taxon>
        <taxon>Candidatus Tethybacterales</taxon>
        <taxon>Candidatus Tethybacteraceae</taxon>
        <taxon>Candidatus Amphirhobacter</taxon>
    </lineage>
</organism>
<comment type="catalytic activity">
    <reaction evidence="14 15">
        <text>L-aspartate 4-semialdehyde + phosphate + NADP(+) = 4-phospho-L-aspartate + NADPH + H(+)</text>
        <dbReference type="Rhea" id="RHEA:24284"/>
        <dbReference type="ChEBI" id="CHEBI:15378"/>
        <dbReference type="ChEBI" id="CHEBI:43474"/>
        <dbReference type="ChEBI" id="CHEBI:57535"/>
        <dbReference type="ChEBI" id="CHEBI:57783"/>
        <dbReference type="ChEBI" id="CHEBI:58349"/>
        <dbReference type="ChEBI" id="CHEBI:537519"/>
        <dbReference type="EC" id="1.2.1.11"/>
    </reaction>
</comment>
<dbReference type="AlphaFoldDB" id="A0A930UC04"/>
<evidence type="ECO:0000256" key="15">
    <source>
        <dbReference type="HAMAP-Rule" id="MF_02121"/>
    </source>
</evidence>
<sequence>MSGEFDAHGIDVAVAGATGEVGRAMLAILAQRRLPVRRLHALASSAGKPGRTVSFREREVPVAAVDDFDFGQVQLALFSMGGGPSKEHAPRAAEQGCLVIDNSSAFRQEEGVPLVVPEVNGELLAARPARGIIANPNCSTIQLLLALAPLRQAAGLEEVYVATYQAVSGAGRTAIDALERQAAAVLAGDDEDPHGVGFNVVPHIDVFEDGGFTKEEMKIVWESRKILDMPNLKVAATAARVPVFNGHSEAVRVVTSRPLAAAAAREALAAAPGVTVVDAREAGGYPTARGHAAGADDVFVGRIRADLDQPNVLHLWVVADNLRKGAALNAVQIAERLLANGVLAAS</sequence>
<evidence type="ECO:0000313" key="19">
    <source>
        <dbReference type="Proteomes" id="UP000604381"/>
    </source>
</evidence>
<keyword evidence="12 15" id="KW-0457">Lysine biosynthesis</keyword>
<dbReference type="CDD" id="cd18131">
    <property type="entry name" value="ASADH_C_bac_euk_like"/>
    <property type="match status" value="1"/>
</dbReference>
<comment type="pathway">
    <text evidence="3 15">Amino-acid biosynthesis; L-threonine biosynthesis; L-threonine from L-aspartate: step 2/5.</text>
</comment>
<dbReference type="EMBL" id="JADHEI010000033">
    <property type="protein sequence ID" value="MBF2735140.1"/>
    <property type="molecule type" value="Genomic_DNA"/>
</dbReference>
<evidence type="ECO:0000259" key="17">
    <source>
        <dbReference type="SMART" id="SM00859"/>
    </source>
</evidence>
<dbReference type="GO" id="GO:0050661">
    <property type="term" value="F:NADP binding"/>
    <property type="evidence" value="ECO:0007669"/>
    <property type="project" value="UniProtKB-UniRule"/>
</dbReference>
<evidence type="ECO:0000256" key="13">
    <source>
        <dbReference type="ARBA" id="ARBA00023167"/>
    </source>
</evidence>
<feature type="binding site" evidence="15">
    <location>
        <position position="321"/>
    </location>
    <ligand>
        <name>NADP(+)</name>
        <dbReference type="ChEBI" id="CHEBI:58349"/>
    </ligand>
</feature>
<dbReference type="GO" id="GO:0071266">
    <property type="term" value="P:'de novo' L-methionine biosynthetic process"/>
    <property type="evidence" value="ECO:0007669"/>
    <property type="project" value="UniProtKB-UniRule"/>
</dbReference>
<dbReference type="SMART" id="SM00859">
    <property type="entry name" value="Semialdhyde_dh"/>
    <property type="match status" value="1"/>
</dbReference>
<dbReference type="Proteomes" id="UP000604381">
    <property type="component" value="Unassembled WGS sequence"/>
</dbReference>
<dbReference type="NCBIfam" id="NF011456">
    <property type="entry name" value="PRK14874.1"/>
    <property type="match status" value="1"/>
</dbReference>
<evidence type="ECO:0000256" key="7">
    <source>
        <dbReference type="ARBA" id="ARBA00022605"/>
    </source>
</evidence>
<reference evidence="18" key="1">
    <citation type="submission" date="2020-10" db="EMBL/GenBank/DDBJ databases">
        <title>An improved Amphimedon queenslandica hologenome assembly reveals how three proteobacterial symbionts can extend the metabolic phenotypic of their marine sponge host.</title>
        <authorList>
            <person name="Degnan B."/>
            <person name="Degnan S."/>
            <person name="Xiang X."/>
        </authorList>
    </citation>
    <scope>NUCLEOTIDE SEQUENCE</scope>
    <source>
        <strain evidence="18">AqS2</strain>
    </source>
</reference>
<dbReference type="GO" id="GO:0009097">
    <property type="term" value="P:isoleucine biosynthetic process"/>
    <property type="evidence" value="ECO:0007669"/>
    <property type="project" value="UniProtKB-UniRule"/>
</dbReference>
<dbReference type="CDD" id="cd02316">
    <property type="entry name" value="VcASADH2_like_N"/>
    <property type="match status" value="1"/>
</dbReference>
<evidence type="ECO:0000256" key="8">
    <source>
        <dbReference type="ARBA" id="ARBA00022697"/>
    </source>
</evidence>
<feature type="binding site" evidence="15">
    <location>
        <position position="165"/>
    </location>
    <ligand>
        <name>substrate</name>
    </ligand>
</feature>
<dbReference type="GO" id="GO:0004073">
    <property type="term" value="F:aspartate-semialdehyde dehydrogenase activity"/>
    <property type="evidence" value="ECO:0007669"/>
    <property type="project" value="UniProtKB-UniRule"/>
</dbReference>
<feature type="binding site" evidence="15">
    <location>
        <begin position="18"/>
        <end position="21"/>
    </location>
    <ligand>
        <name>NADP(+)</name>
        <dbReference type="ChEBI" id="CHEBI:58349"/>
    </ligand>
</feature>
<evidence type="ECO:0000256" key="4">
    <source>
        <dbReference type="ARBA" id="ARBA00010584"/>
    </source>
</evidence>
<dbReference type="InterPro" id="IPR012280">
    <property type="entry name" value="Semialdhyde_DH_dimer_dom"/>
</dbReference>
<name>A0A930UC04_9GAMM</name>
<evidence type="ECO:0000256" key="3">
    <source>
        <dbReference type="ARBA" id="ARBA00005097"/>
    </source>
</evidence>
<dbReference type="Pfam" id="PF01118">
    <property type="entry name" value="Semialdhyde_dh"/>
    <property type="match status" value="1"/>
</dbReference>
<feature type="binding site" evidence="15">
    <location>
        <begin position="168"/>
        <end position="169"/>
    </location>
    <ligand>
        <name>NADP(+)</name>
        <dbReference type="ChEBI" id="CHEBI:58349"/>
    </ligand>
</feature>
<accession>A0A930UC04</accession>
<keyword evidence="10 15" id="KW-0220">Diaminopimelate biosynthesis</keyword>
<dbReference type="Gene3D" id="3.40.50.720">
    <property type="entry name" value="NAD(P)-binding Rossmann-like Domain"/>
    <property type="match status" value="1"/>
</dbReference>
<feature type="domain" description="Semialdehyde dehydrogenase NAD-binding" evidence="17">
    <location>
        <begin position="11"/>
        <end position="127"/>
    </location>
</feature>
<comment type="similarity">
    <text evidence="4 15">Belongs to the aspartate-semialdehyde dehydrogenase family.</text>
</comment>
<dbReference type="SUPFAM" id="SSF55347">
    <property type="entry name" value="Glyceraldehyde-3-phosphate dehydrogenase-like, C-terminal domain"/>
    <property type="match status" value="1"/>
</dbReference>
<comment type="subunit">
    <text evidence="5 15">Homodimer.</text>
</comment>
<comment type="caution">
    <text evidence="18">The sequence shown here is derived from an EMBL/GenBank/DDBJ whole genome shotgun (WGS) entry which is preliminary data.</text>
</comment>
<comment type="function">
    <text evidence="15">Catalyzes the NADPH-dependent formation of L-aspartate-semialdehyde (L-ASA) by the reductive dephosphorylation of L-aspartyl-4-phosphate.</text>
</comment>
<dbReference type="EC" id="1.2.1.11" evidence="6 15"/>